<sequence length="704" mass="80235">MPMMSKAPPAKPFRAPRFVWVVMLVAFVFSFGGWLLFHQYINGRGIERFEDLAQEMRLAIEARMQAYEQVLRSGVGLFKASDFVSRDEWHIYVANAKLQEYYPGIQGFGFSKILDAKDLPTLEQQIRAEGFSDFAVYPANQRERYHVIIYLEPFDWRNQRAFGYDMYTEPNRRRAIDWAMNSGNAAVSAKITLVQETGQDVQAGFLMYLPLYADERNSPEAVTGMVYAAFRVDDLMRGILGNHFPALDLEIYDGSSLDTDALMYSSAQPHAQWHYQTLVPLQLGGHQWQLNIGSTSNFISDSERLQSGLMLLMTVIFQLLMFYFLVSIARARHQEALLSDEVMANERRFRLVVEASPSALIITDNKGIITLVNIHTEQLFGYTREELLGQSVNMLLPGQLQGNHQQHIESYLANPIAKKMSLRDELYGSDKKGRLIPIEVGLTPIHFASGMSVLATINDISVRRSVEVQRLAHTRELERINKELDSFAYIASHDLKSPLRGIEQLSVWIEEDLSGKLDKSTAKYLKLIRSRIDRMSNLLDGLLMYSRIGRIEEAMSDIELGSLVRDTFAYVAPPSGFELKISSPGVQLHTARVPLELVFRNLFANAIKHHDLEKGVIEVNWTEDEHWLQCCVSDDGPGIAPEYQEKVFEIFQTLKSRDEVEGCGLGLSLVRKTVERYGGKVWLESSGRGCRFWFSWPEHMEATR</sequence>
<feature type="domain" description="CHASE" evidence="13">
    <location>
        <begin position="80"/>
        <end position="291"/>
    </location>
</feature>
<dbReference type="PROSITE" id="PS50839">
    <property type="entry name" value="CHASE"/>
    <property type="match status" value="1"/>
</dbReference>
<accession>A0ABN5TNC3</accession>
<dbReference type="EC" id="2.7.13.3" evidence="3"/>
<keyword evidence="15" id="KW-1185">Reference proteome</keyword>
<dbReference type="InterPro" id="IPR036097">
    <property type="entry name" value="HisK_dim/P_sf"/>
</dbReference>
<dbReference type="InterPro" id="IPR003661">
    <property type="entry name" value="HisK_dim/P_dom"/>
</dbReference>
<dbReference type="CDD" id="cd00130">
    <property type="entry name" value="PAS"/>
    <property type="match status" value="1"/>
</dbReference>
<evidence type="ECO:0000256" key="10">
    <source>
        <dbReference type="SAM" id="Phobius"/>
    </source>
</evidence>
<dbReference type="InterPro" id="IPR003594">
    <property type="entry name" value="HATPase_dom"/>
</dbReference>
<evidence type="ECO:0000256" key="2">
    <source>
        <dbReference type="ARBA" id="ARBA00004370"/>
    </source>
</evidence>
<dbReference type="Pfam" id="PF02518">
    <property type="entry name" value="HATPase_c"/>
    <property type="match status" value="1"/>
</dbReference>
<evidence type="ECO:0000256" key="5">
    <source>
        <dbReference type="ARBA" id="ARBA00022679"/>
    </source>
</evidence>
<dbReference type="InterPro" id="IPR006189">
    <property type="entry name" value="CHASE_dom"/>
</dbReference>
<dbReference type="Pfam" id="PF03924">
    <property type="entry name" value="CHASE"/>
    <property type="match status" value="1"/>
</dbReference>
<dbReference type="InterPro" id="IPR036890">
    <property type="entry name" value="HATPase_C_sf"/>
</dbReference>
<dbReference type="SMART" id="SM01079">
    <property type="entry name" value="CHASE"/>
    <property type="match status" value="1"/>
</dbReference>
<evidence type="ECO:0000256" key="9">
    <source>
        <dbReference type="ARBA" id="ARBA00023136"/>
    </source>
</evidence>
<evidence type="ECO:0000259" key="11">
    <source>
        <dbReference type="PROSITE" id="PS50109"/>
    </source>
</evidence>
<dbReference type="SUPFAM" id="SSF55785">
    <property type="entry name" value="PYP-like sensor domain (PAS domain)"/>
    <property type="match status" value="1"/>
</dbReference>
<dbReference type="PROSITE" id="PS50112">
    <property type="entry name" value="PAS"/>
    <property type="match status" value="1"/>
</dbReference>
<keyword evidence="7" id="KW-0418">Kinase</keyword>
<evidence type="ECO:0000256" key="7">
    <source>
        <dbReference type="ARBA" id="ARBA00022777"/>
    </source>
</evidence>
<dbReference type="InterPro" id="IPR005467">
    <property type="entry name" value="His_kinase_dom"/>
</dbReference>
<keyword evidence="4" id="KW-0597">Phosphoprotein</keyword>
<protein>
    <recommendedName>
        <fullName evidence="3">histidine kinase</fullName>
        <ecNumber evidence="3">2.7.13.3</ecNumber>
    </recommendedName>
</protein>
<name>A0ABN5TNC3_9GAMM</name>
<dbReference type="SMART" id="SM00091">
    <property type="entry name" value="PAS"/>
    <property type="match status" value="1"/>
</dbReference>
<dbReference type="SUPFAM" id="SSF47384">
    <property type="entry name" value="Homodimeric domain of signal transducing histidine kinase"/>
    <property type="match status" value="1"/>
</dbReference>
<dbReference type="Pfam" id="PF00512">
    <property type="entry name" value="HisKA"/>
    <property type="match status" value="1"/>
</dbReference>
<feature type="domain" description="PAS" evidence="12">
    <location>
        <begin position="345"/>
        <end position="397"/>
    </location>
</feature>
<dbReference type="SMART" id="SM00387">
    <property type="entry name" value="HATPase_c"/>
    <property type="match status" value="1"/>
</dbReference>
<evidence type="ECO:0000256" key="4">
    <source>
        <dbReference type="ARBA" id="ARBA00022553"/>
    </source>
</evidence>
<dbReference type="SUPFAM" id="SSF55874">
    <property type="entry name" value="ATPase domain of HSP90 chaperone/DNA topoisomerase II/histidine kinase"/>
    <property type="match status" value="1"/>
</dbReference>
<keyword evidence="8 10" id="KW-1133">Transmembrane helix</keyword>
<dbReference type="InterPro" id="IPR050351">
    <property type="entry name" value="BphY/WalK/GraS-like"/>
</dbReference>
<dbReference type="Gene3D" id="3.30.450.350">
    <property type="entry name" value="CHASE domain"/>
    <property type="match status" value="1"/>
</dbReference>
<dbReference type="PANTHER" id="PTHR42878:SF15">
    <property type="entry name" value="BACTERIOPHYTOCHROME"/>
    <property type="match status" value="1"/>
</dbReference>
<dbReference type="GO" id="GO:0004673">
    <property type="term" value="F:protein histidine kinase activity"/>
    <property type="evidence" value="ECO:0007669"/>
    <property type="project" value="UniProtKB-EC"/>
</dbReference>
<dbReference type="Proteomes" id="UP000278437">
    <property type="component" value="Chromosome"/>
</dbReference>
<keyword evidence="9 10" id="KW-0472">Membrane</keyword>
<gene>
    <name evidence="14" type="primary">cph1</name>
    <name evidence="14" type="ORF">STH12_00004</name>
</gene>
<evidence type="ECO:0000259" key="13">
    <source>
        <dbReference type="PROSITE" id="PS50839"/>
    </source>
</evidence>
<dbReference type="Gene3D" id="3.30.565.10">
    <property type="entry name" value="Histidine kinase-like ATPase, C-terminal domain"/>
    <property type="match status" value="1"/>
</dbReference>
<dbReference type="InterPro" id="IPR000014">
    <property type="entry name" value="PAS"/>
</dbReference>
<reference evidence="15" key="1">
    <citation type="submission" date="2017-03" db="EMBL/GenBank/DDBJ databases">
        <title>Full genome sequence of a non-lethal Shewanella isolate that potentiates virulence of Vibio parahaemolyticus causing acute hepatopancreatic necrosis disease (AHPND) in shrimp.</title>
        <authorList>
            <person name="Prachumwat A."/>
            <person name="Sritunyalucksana K."/>
        </authorList>
    </citation>
    <scope>NUCLEOTIDE SEQUENCE [LARGE SCALE GENOMIC DNA]</scope>
    <source>
        <strain evidence="15">TH2012</strain>
    </source>
</reference>
<feature type="transmembrane region" description="Helical" evidence="10">
    <location>
        <begin position="309"/>
        <end position="329"/>
    </location>
</feature>
<dbReference type="EMBL" id="CP020373">
    <property type="protein sequence ID" value="AZQ09157.1"/>
    <property type="molecule type" value="Genomic_DNA"/>
</dbReference>
<dbReference type="SMART" id="SM00388">
    <property type="entry name" value="HisKA"/>
    <property type="match status" value="1"/>
</dbReference>
<evidence type="ECO:0000256" key="6">
    <source>
        <dbReference type="ARBA" id="ARBA00022692"/>
    </source>
</evidence>
<dbReference type="PROSITE" id="PS50109">
    <property type="entry name" value="HIS_KIN"/>
    <property type="match status" value="1"/>
</dbReference>
<evidence type="ECO:0000256" key="8">
    <source>
        <dbReference type="ARBA" id="ARBA00022989"/>
    </source>
</evidence>
<dbReference type="PANTHER" id="PTHR42878">
    <property type="entry name" value="TWO-COMPONENT HISTIDINE KINASE"/>
    <property type="match status" value="1"/>
</dbReference>
<evidence type="ECO:0000313" key="15">
    <source>
        <dbReference type="Proteomes" id="UP000278437"/>
    </source>
</evidence>
<organism evidence="14 15">
    <name type="scientific">Shewanella khirikhana</name>
    <dbReference type="NCBI Taxonomy" id="1965282"/>
    <lineage>
        <taxon>Bacteria</taxon>
        <taxon>Pseudomonadati</taxon>
        <taxon>Pseudomonadota</taxon>
        <taxon>Gammaproteobacteria</taxon>
        <taxon>Alteromonadales</taxon>
        <taxon>Shewanellaceae</taxon>
        <taxon>Shewanella</taxon>
    </lineage>
</organism>
<dbReference type="InterPro" id="IPR035965">
    <property type="entry name" value="PAS-like_dom_sf"/>
</dbReference>
<evidence type="ECO:0000313" key="14">
    <source>
        <dbReference type="EMBL" id="AZQ09157.1"/>
    </source>
</evidence>
<dbReference type="CDD" id="cd00082">
    <property type="entry name" value="HisKA"/>
    <property type="match status" value="1"/>
</dbReference>
<comment type="catalytic activity">
    <reaction evidence="1">
        <text>ATP + protein L-histidine = ADP + protein N-phospho-L-histidine.</text>
        <dbReference type="EC" id="2.7.13.3"/>
    </reaction>
</comment>
<comment type="subcellular location">
    <subcellularLocation>
        <location evidence="2">Membrane</location>
    </subcellularLocation>
</comment>
<dbReference type="InterPro" id="IPR004358">
    <property type="entry name" value="Sig_transdc_His_kin-like_C"/>
</dbReference>
<dbReference type="Gene3D" id="3.30.450.20">
    <property type="entry name" value="PAS domain"/>
    <property type="match status" value="1"/>
</dbReference>
<keyword evidence="5 14" id="KW-0808">Transferase</keyword>
<feature type="transmembrane region" description="Helical" evidence="10">
    <location>
        <begin position="18"/>
        <end position="37"/>
    </location>
</feature>
<feature type="domain" description="Histidine kinase" evidence="11">
    <location>
        <begin position="490"/>
        <end position="700"/>
    </location>
</feature>
<proteinExistence type="predicted"/>
<evidence type="ECO:0000256" key="3">
    <source>
        <dbReference type="ARBA" id="ARBA00012438"/>
    </source>
</evidence>
<evidence type="ECO:0000259" key="12">
    <source>
        <dbReference type="PROSITE" id="PS50112"/>
    </source>
</evidence>
<dbReference type="InterPro" id="IPR013767">
    <property type="entry name" value="PAS_fold"/>
</dbReference>
<dbReference type="InterPro" id="IPR042240">
    <property type="entry name" value="CHASE_sf"/>
</dbReference>
<dbReference type="Gene3D" id="1.10.287.130">
    <property type="match status" value="1"/>
</dbReference>
<dbReference type="PRINTS" id="PR00344">
    <property type="entry name" value="BCTRLSENSOR"/>
</dbReference>
<keyword evidence="6 10" id="KW-0812">Transmembrane</keyword>
<dbReference type="NCBIfam" id="TIGR00229">
    <property type="entry name" value="sensory_box"/>
    <property type="match status" value="1"/>
</dbReference>
<evidence type="ECO:0000256" key="1">
    <source>
        <dbReference type="ARBA" id="ARBA00000085"/>
    </source>
</evidence>
<dbReference type="Pfam" id="PF00989">
    <property type="entry name" value="PAS"/>
    <property type="match status" value="1"/>
</dbReference>